<sequence>MFFLLHLIYSFSAIRGNTQSLFYAIISYPFLNPKLEYYNLSDKALKKQIAQDLNVPQHLYLESWIKSITVLRNCIAHHARIWNRRFPNMPQLPKRMPKAWIGNTRLPMMKLYAQLCCIAYLQNSIHPDNTFKQNLFALLEAHPNVDVKAMGFPANWREEPLWKD</sequence>
<proteinExistence type="predicted"/>
<dbReference type="EMBL" id="JAHLFU010000243">
    <property type="protein sequence ID" value="MBU3854511.1"/>
    <property type="molecule type" value="Genomic_DNA"/>
</dbReference>
<accession>A0A9E2P3B9</accession>
<name>A0A9E2P3B9_9BACT</name>
<evidence type="ECO:0000313" key="2">
    <source>
        <dbReference type="Proteomes" id="UP000823865"/>
    </source>
</evidence>
<evidence type="ECO:0000313" key="1">
    <source>
        <dbReference type="EMBL" id="MBU3854511.1"/>
    </source>
</evidence>
<comment type="caution">
    <text evidence="1">The sequence shown here is derived from an EMBL/GenBank/DDBJ whole genome shotgun (WGS) entry which is preliminary data.</text>
</comment>
<dbReference type="Proteomes" id="UP000823865">
    <property type="component" value="Unassembled WGS sequence"/>
</dbReference>
<dbReference type="InterPro" id="IPR011664">
    <property type="entry name" value="Abi_system_AbiD/AbiF-like"/>
</dbReference>
<dbReference type="Pfam" id="PF07751">
    <property type="entry name" value="Abi_2"/>
    <property type="match status" value="1"/>
</dbReference>
<reference evidence="1" key="1">
    <citation type="journal article" date="2021" name="PeerJ">
        <title>Extensive microbial diversity within the chicken gut microbiome revealed by metagenomics and culture.</title>
        <authorList>
            <person name="Gilroy R."/>
            <person name="Ravi A."/>
            <person name="Getino M."/>
            <person name="Pursley I."/>
            <person name="Horton D.L."/>
            <person name="Alikhan N.F."/>
            <person name="Baker D."/>
            <person name="Gharbi K."/>
            <person name="Hall N."/>
            <person name="Watson M."/>
            <person name="Adriaenssens E.M."/>
            <person name="Foster-Nyarko E."/>
            <person name="Jarju S."/>
            <person name="Secka A."/>
            <person name="Antonio M."/>
            <person name="Oren A."/>
            <person name="Chaudhuri R.R."/>
            <person name="La Ragione R."/>
            <person name="Hildebrand F."/>
            <person name="Pallen M.J."/>
        </authorList>
    </citation>
    <scope>NUCLEOTIDE SEQUENCE</scope>
    <source>
        <strain evidence="1">G3-2149</strain>
    </source>
</reference>
<dbReference type="AlphaFoldDB" id="A0A9E2P3B9"/>
<gene>
    <name evidence="1" type="ORF">H9789_11995</name>
</gene>
<reference evidence="1" key="2">
    <citation type="submission" date="2021-04" db="EMBL/GenBank/DDBJ databases">
        <authorList>
            <person name="Gilroy R."/>
        </authorList>
    </citation>
    <scope>NUCLEOTIDE SEQUENCE</scope>
    <source>
        <strain evidence="1">G3-2149</strain>
    </source>
</reference>
<protein>
    <submittedName>
        <fullName evidence="1">Abi family protein</fullName>
    </submittedName>
</protein>
<organism evidence="1 2">
    <name type="scientific">Candidatus Paraprevotella stercoravium</name>
    <dbReference type="NCBI Taxonomy" id="2838725"/>
    <lineage>
        <taxon>Bacteria</taxon>
        <taxon>Pseudomonadati</taxon>
        <taxon>Bacteroidota</taxon>
        <taxon>Bacteroidia</taxon>
        <taxon>Bacteroidales</taxon>
        <taxon>Prevotellaceae</taxon>
        <taxon>Paraprevotella</taxon>
    </lineage>
</organism>